<keyword evidence="1" id="KW-1015">Disulfide bond</keyword>
<dbReference type="InterPro" id="IPR020837">
    <property type="entry name" value="Fibrinogen_CS"/>
</dbReference>
<dbReference type="InterPro" id="IPR002181">
    <property type="entry name" value="Fibrinogen_a/b/g_C_dom"/>
</dbReference>
<dbReference type="PANTHER" id="PTHR19143">
    <property type="entry name" value="FIBRINOGEN/TENASCIN/ANGIOPOEITIN"/>
    <property type="match status" value="1"/>
</dbReference>
<dbReference type="PROSITE" id="PS51406">
    <property type="entry name" value="FIBRINOGEN_C_2"/>
    <property type="match status" value="1"/>
</dbReference>
<reference evidence="4" key="3">
    <citation type="submission" date="2015-06" db="UniProtKB">
        <authorList>
            <consortium name="EnsemblMetazoa"/>
        </authorList>
    </citation>
    <scope>IDENTIFICATION</scope>
</reference>
<dbReference type="AlphaFoldDB" id="R7TWA1"/>
<reference evidence="5" key="1">
    <citation type="submission" date="2012-12" db="EMBL/GenBank/DDBJ databases">
        <authorList>
            <person name="Hellsten U."/>
            <person name="Grimwood J."/>
            <person name="Chapman J.A."/>
            <person name="Shapiro H."/>
            <person name="Aerts A."/>
            <person name="Otillar R.P."/>
            <person name="Terry A.Y."/>
            <person name="Boore J.L."/>
            <person name="Simakov O."/>
            <person name="Marletaz F."/>
            <person name="Cho S.-J."/>
            <person name="Edsinger-Gonzales E."/>
            <person name="Havlak P."/>
            <person name="Kuo D.-H."/>
            <person name="Larsson T."/>
            <person name="Lv J."/>
            <person name="Arendt D."/>
            <person name="Savage R."/>
            <person name="Osoegawa K."/>
            <person name="de Jong P."/>
            <person name="Lindberg D.R."/>
            <person name="Seaver E.C."/>
            <person name="Weisblat D.A."/>
            <person name="Putnam N.H."/>
            <person name="Grigoriev I.V."/>
            <person name="Rokhsar D.S."/>
        </authorList>
    </citation>
    <scope>NUCLEOTIDE SEQUENCE</scope>
    <source>
        <strain evidence="5">I ESC-2004</strain>
    </source>
</reference>
<organism evidence="3">
    <name type="scientific">Capitella teleta</name>
    <name type="common">Polychaete worm</name>
    <dbReference type="NCBI Taxonomy" id="283909"/>
    <lineage>
        <taxon>Eukaryota</taxon>
        <taxon>Metazoa</taxon>
        <taxon>Spiralia</taxon>
        <taxon>Lophotrochozoa</taxon>
        <taxon>Annelida</taxon>
        <taxon>Polychaeta</taxon>
        <taxon>Sedentaria</taxon>
        <taxon>Scolecida</taxon>
        <taxon>Capitellidae</taxon>
        <taxon>Capitella</taxon>
    </lineage>
</organism>
<dbReference type="CDD" id="cd00087">
    <property type="entry name" value="FReD"/>
    <property type="match status" value="1"/>
</dbReference>
<dbReference type="OMA" id="KSCHESS"/>
<keyword evidence="5" id="KW-1185">Reference proteome</keyword>
<protein>
    <recommendedName>
        <fullName evidence="2">Fibrinogen C-terminal domain-containing protein</fullName>
    </recommendedName>
</protein>
<dbReference type="EMBL" id="AMQN01010740">
    <property type="status" value="NOT_ANNOTATED_CDS"/>
    <property type="molecule type" value="Genomic_DNA"/>
</dbReference>
<dbReference type="OrthoDB" id="6345539at2759"/>
<proteinExistence type="predicted"/>
<dbReference type="FunFam" id="3.90.215.10:FF:000001">
    <property type="entry name" value="Tenascin isoform 1"/>
    <property type="match status" value="1"/>
</dbReference>
<dbReference type="GO" id="GO:0005615">
    <property type="term" value="C:extracellular space"/>
    <property type="evidence" value="ECO:0007669"/>
    <property type="project" value="TreeGrafter"/>
</dbReference>
<sequence length="190" mass="21554">MVVYCDMLTDGGGWLASPSYVFQRRNDGSQDFFRNWAEYTAGFGDLNGEFWLGNRNLHALTSNQIHELRIDLKDNGEAAFVKYSTFNVGPESGKFRLAIGGYSGDAGDSMEVHNGMQFSAKDQDHDTWSQGDCANENEGGWWYRSCHRANLNGLYLNGAHTGGYHGIEWFHWKGYHYSIQFTEMKIRPIA</sequence>
<evidence type="ECO:0000259" key="2">
    <source>
        <dbReference type="PROSITE" id="PS51406"/>
    </source>
</evidence>
<evidence type="ECO:0000313" key="5">
    <source>
        <dbReference type="Proteomes" id="UP000014760"/>
    </source>
</evidence>
<dbReference type="PROSITE" id="PS00514">
    <property type="entry name" value="FIBRINOGEN_C_1"/>
    <property type="match status" value="1"/>
</dbReference>
<dbReference type="HOGENOM" id="CLU_038628_6_2_1"/>
<name>R7TWA1_CAPTE</name>
<gene>
    <name evidence="3" type="ORF">CAPTEDRAFT_133301</name>
</gene>
<feature type="domain" description="Fibrinogen C-terminal" evidence="2">
    <location>
        <begin position="1"/>
        <end position="190"/>
    </location>
</feature>
<dbReference type="EnsemblMetazoa" id="CapteT133301">
    <property type="protein sequence ID" value="CapteP133301"/>
    <property type="gene ID" value="CapteG133301"/>
</dbReference>
<accession>R7TWA1</accession>
<dbReference type="Gene3D" id="3.90.215.10">
    <property type="entry name" value="Gamma Fibrinogen, chain A, domain 1"/>
    <property type="match status" value="1"/>
</dbReference>
<dbReference type="InterPro" id="IPR014716">
    <property type="entry name" value="Fibrinogen_a/b/g_C_1"/>
</dbReference>
<reference evidence="3 5" key="2">
    <citation type="journal article" date="2013" name="Nature">
        <title>Insights into bilaterian evolution from three spiralian genomes.</title>
        <authorList>
            <person name="Simakov O."/>
            <person name="Marletaz F."/>
            <person name="Cho S.J."/>
            <person name="Edsinger-Gonzales E."/>
            <person name="Havlak P."/>
            <person name="Hellsten U."/>
            <person name="Kuo D.H."/>
            <person name="Larsson T."/>
            <person name="Lv J."/>
            <person name="Arendt D."/>
            <person name="Savage R."/>
            <person name="Osoegawa K."/>
            <person name="de Jong P."/>
            <person name="Grimwood J."/>
            <person name="Chapman J.A."/>
            <person name="Shapiro H."/>
            <person name="Aerts A."/>
            <person name="Otillar R.P."/>
            <person name="Terry A.Y."/>
            <person name="Boore J.L."/>
            <person name="Grigoriev I.V."/>
            <person name="Lindberg D.R."/>
            <person name="Seaver E.C."/>
            <person name="Weisblat D.A."/>
            <person name="Putnam N.H."/>
            <person name="Rokhsar D.S."/>
        </authorList>
    </citation>
    <scope>NUCLEOTIDE SEQUENCE</scope>
    <source>
        <strain evidence="3 5">I ESC-2004</strain>
    </source>
</reference>
<dbReference type="PANTHER" id="PTHR19143:SF458">
    <property type="entry name" value="FIBRINOGEN C-TERMINAL DOMAIN-CONTAINING PROTEIN-RELATED"/>
    <property type="match status" value="1"/>
</dbReference>
<dbReference type="Proteomes" id="UP000014760">
    <property type="component" value="Unassembled WGS sequence"/>
</dbReference>
<evidence type="ECO:0000313" key="4">
    <source>
        <dbReference type="EnsemblMetazoa" id="CapteP133301"/>
    </source>
</evidence>
<dbReference type="Pfam" id="PF00147">
    <property type="entry name" value="Fibrinogen_C"/>
    <property type="match status" value="1"/>
</dbReference>
<dbReference type="InterPro" id="IPR036056">
    <property type="entry name" value="Fibrinogen-like_C"/>
</dbReference>
<dbReference type="STRING" id="283909.R7TWA1"/>
<dbReference type="InterPro" id="IPR050373">
    <property type="entry name" value="Fibrinogen_C-term_domain"/>
</dbReference>
<evidence type="ECO:0000313" key="3">
    <source>
        <dbReference type="EMBL" id="ELT97847.1"/>
    </source>
</evidence>
<dbReference type="SMART" id="SM00186">
    <property type="entry name" value="FBG"/>
    <property type="match status" value="1"/>
</dbReference>
<dbReference type="FunCoup" id="R7TWA1">
    <property type="interactions" value="28"/>
</dbReference>
<dbReference type="SUPFAM" id="SSF56496">
    <property type="entry name" value="Fibrinogen C-terminal domain-like"/>
    <property type="match status" value="1"/>
</dbReference>
<evidence type="ECO:0000256" key="1">
    <source>
        <dbReference type="ARBA" id="ARBA00023157"/>
    </source>
</evidence>
<dbReference type="EMBL" id="KB308460">
    <property type="protein sequence ID" value="ELT97847.1"/>
    <property type="molecule type" value="Genomic_DNA"/>
</dbReference>